<accession>A0A5N5FBK6</accession>
<keyword evidence="6" id="KW-0472">Membrane</keyword>
<evidence type="ECO:0000256" key="3">
    <source>
        <dbReference type="ARBA" id="ARBA00022676"/>
    </source>
</evidence>
<keyword evidence="4" id="KW-0735">Signal-anchor</keyword>
<dbReference type="EMBL" id="SMOL01000753">
    <property type="protein sequence ID" value="KAB2600455.1"/>
    <property type="molecule type" value="Genomic_DNA"/>
</dbReference>
<dbReference type="GO" id="GO:0000139">
    <property type="term" value="C:Golgi membrane"/>
    <property type="evidence" value="ECO:0007669"/>
    <property type="project" value="UniProtKB-SubCell"/>
</dbReference>
<feature type="transmembrane region" description="Helical" evidence="6">
    <location>
        <begin position="12"/>
        <end position="32"/>
    </location>
</feature>
<comment type="subcellular location">
    <subcellularLocation>
        <location evidence="1">Golgi apparatus membrane</location>
        <topology evidence="1">Single-pass type II membrane protein</topology>
    </subcellularLocation>
</comment>
<keyword evidence="6" id="KW-1133">Transmembrane helix</keyword>
<protein>
    <submittedName>
        <fullName evidence="8">Xyloglucan galactosyltransferase KATAMARI1-like protein</fullName>
    </submittedName>
</protein>
<evidence type="ECO:0000313" key="8">
    <source>
        <dbReference type="EMBL" id="KAB2600455.1"/>
    </source>
</evidence>
<evidence type="ECO:0000256" key="4">
    <source>
        <dbReference type="ARBA" id="ARBA00022968"/>
    </source>
</evidence>
<dbReference type="Pfam" id="PF03016">
    <property type="entry name" value="Exostosin_GT47"/>
    <property type="match status" value="1"/>
</dbReference>
<organism evidence="8 9">
    <name type="scientific">Pyrus ussuriensis x Pyrus communis</name>
    <dbReference type="NCBI Taxonomy" id="2448454"/>
    <lineage>
        <taxon>Eukaryota</taxon>
        <taxon>Viridiplantae</taxon>
        <taxon>Streptophyta</taxon>
        <taxon>Embryophyta</taxon>
        <taxon>Tracheophyta</taxon>
        <taxon>Spermatophyta</taxon>
        <taxon>Magnoliopsida</taxon>
        <taxon>eudicotyledons</taxon>
        <taxon>Gunneridae</taxon>
        <taxon>Pentapetalae</taxon>
        <taxon>rosids</taxon>
        <taxon>fabids</taxon>
        <taxon>Rosales</taxon>
        <taxon>Rosaceae</taxon>
        <taxon>Amygdaloideae</taxon>
        <taxon>Maleae</taxon>
        <taxon>Pyrus</taxon>
    </lineage>
</organism>
<comment type="caution">
    <text evidence="8">The sequence shown here is derived from an EMBL/GenBank/DDBJ whole genome shotgun (WGS) entry which is preliminary data.</text>
</comment>
<name>A0A5N5FBK6_9ROSA</name>
<gene>
    <name evidence="8" type="ORF">D8674_010726</name>
</gene>
<dbReference type="PANTHER" id="PTHR11062:SF241">
    <property type="entry name" value="XYLOGLUCAN GALACTOSYLTRANSFERASE GT14-RELATED"/>
    <property type="match status" value="1"/>
</dbReference>
<evidence type="ECO:0000256" key="5">
    <source>
        <dbReference type="ARBA" id="ARBA00023034"/>
    </source>
</evidence>
<dbReference type="GO" id="GO:0016757">
    <property type="term" value="F:glycosyltransferase activity"/>
    <property type="evidence" value="ECO:0007669"/>
    <property type="project" value="UniProtKB-KW"/>
</dbReference>
<dbReference type="AlphaFoldDB" id="A0A5N5FBK6"/>
<keyword evidence="8" id="KW-0808">Transferase</keyword>
<comment type="similarity">
    <text evidence="2">Belongs to the glycosyltransferase 47 family.</text>
</comment>
<keyword evidence="5" id="KW-0333">Golgi apparatus</keyword>
<feature type="domain" description="Exostosin GT47" evidence="7">
    <location>
        <begin position="62"/>
        <end position="380"/>
    </location>
</feature>
<evidence type="ECO:0000259" key="7">
    <source>
        <dbReference type="Pfam" id="PF03016"/>
    </source>
</evidence>
<reference evidence="8 9" key="1">
    <citation type="submission" date="2019-09" db="EMBL/GenBank/DDBJ databases">
        <authorList>
            <person name="Ou C."/>
        </authorList>
    </citation>
    <scope>NUCLEOTIDE SEQUENCE [LARGE SCALE GENOMIC DNA]</scope>
    <source>
        <strain evidence="8">S2</strain>
        <tissue evidence="8">Leaf</tissue>
    </source>
</reference>
<reference evidence="8 9" key="3">
    <citation type="submission" date="2019-11" db="EMBL/GenBank/DDBJ databases">
        <title>A de novo genome assembly of a pear dwarfing rootstock.</title>
        <authorList>
            <person name="Wang F."/>
            <person name="Wang J."/>
            <person name="Li S."/>
            <person name="Zhang Y."/>
            <person name="Fang M."/>
            <person name="Ma L."/>
            <person name="Zhao Y."/>
            <person name="Jiang S."/>
        </authorList>
    </citation>
    <scope>NUCLEOTIDE SEQUENCE [LARGE SCALE GENOMIC DNA]</scope>
    <source>
        <strain evidence="8">S2</strain>
        <tissue evidence="8">Leaf</tissue>
    </source>
</reference>
<keyword evidence="3 8" id="KW-0328">Glycosyltransferase</keyword>
<dbReference type="OrthoDB" id="1924787at2759"/>
<sequence length="495" mass="56787">MEKLPTVKCSQELWFVLLISLALCIVFLSFNYSTFSSLNLLLNKQVDPIGVSNNSVTDSSCFGRYVCMHDDLPEIFNSDLPNLCTYFENYGFGPEIENSEGVLSNKSWFSTNQFLLEFIFHNEMKHYKCLTKVSSQASAVYVPFYAGLDATLHLWASNITVRDASAKQLVSWLARKPEWAKMWGRDHFLVAGRISWDFRRQTDDVSDWGSKLRWLPESMNMTMLSVEGSSWNNDIAIPYLTNFHPAEDVDLVQWQSRMRKLERPYLFTFAGAPRPDQQSSIRGKIIDRCVASSRCKLIDCSLGGNIDCDNPLSLMRVFQSSVYCLQPGGDSYTRRSTFDSILAGCIPVFFHPGAAYSQYLWHLPKNHSSYPVYIPVRVADDMPRSIDEILLGISKENELAIREEVRRLIPNLVYADPRSRLETEDAFDLAIKGILERIKDVRKAIREGNDLSIGFIKNKNKLDWIQLFFLFEKQNEIEEEVQGIQLQFACGKIRN</sequence>
<dbReference type="InterPro" id="IPR004263">
    <property type="entry name" value="Exostosin"/>
</dbReference>
<dbReference type="Proteomes" id="UP000327157">
    <property type="component" value="Chromosome 13"/>
</dbReference>
<keyword evidence="6" id="KW-0812">Transmembrane</keyword>
<dbReference type="InterPro" id="IPR040911">
    <property type="entry name" value="Exostosin_GT47"/>
</dbReference>
<keyword evidence="9" id="KW-1185">Reference proteome</keyword>
<evidence type="ECO:0000313" key="9">
    <source>
        <dbReference type="Proteomes" id="UP000327157"/>
    </source>
</evidence>
<evidence type="ECO:0000256" key="1">
    <source>
        <dbReference type="ARBA" id="ARBA00004323"/>
    </source>
</evidence>
<dbReference type="PANTHER" id="PTHR11062">
    <property type="entry name" value="EXOSTOSIN HEPARAN SULFATE GLYCOSYLTRANSFERASE -RELATED"/>
    <property type="match status" value="1"/>
</dbReference>
<evidence type="ECO:0000256" key="6">
    <source>
        <dbReference type="SAM" id="Phobius"/>
    </source>
</evidence>
<reference evidence="9" key="2">
    <citation type="submission" date="2019-10" db="EMBL/GenBank/DDBJ databases">
        <title>A de novo genome assembly of a pear dwarfing rootstock.</title>
        <authorList>
            <person name="Wang F."/>
            <person name="Wang J."/>
            <person name="Li S."/>
            <person name="Zhang Y."/>
            <person name="Fang M."/>
            <person name="Ma L."/>
            <person name="Zhao Y."/>
            <person name="Jiang S."/>
        </authorList>
    </citation>
    <scope>NUCLEOTIDE SEQUENCE [LARGE SCALE GENOMIC DNA]</scope>
</reference>
<evidence type="ECO:0000256" key="2">
    <source>
        <dbReference type="ARBA" id="ARBA00010271"/>
    </source>
</evidence>
<proteinExistence type="inferred from homology"/>